<comment type="caution">
    <text evidence="1">The sequence shown here is derived from an EMBL/GenBank/DDBJ whole genome shotgun (WGS) entry which is preliminary data.</text>
</comment>
<protein>
    <submittedName>
        <fullName evidence="1">Uncharacterized protein</fullName>
    </submittedName>
</protein>
<organism evidence="1 2">
    <name type="scientific">Brachionus plicatilis</name>
    <name type="common">Marine rotifer</name>
    <name type="synonym">Brachionus muelleri</name>
    <dbReference type="NCBI Taxonomy" id="10195"/>
    <lineage>
        <taxon>Eukaryota</taxon>
        <taxon>Metazoa</taxon>
        <taxon>Spiralia</taxon>
        <taxon>Gnathifera</taxon>
        <taxon>Rotifera</taxon>
        <taxon>Eurotatoria</taxon>
        <taxon>Monogononta</taxon>
        <taxon>Pseudotrocha</taxon>
        <taxon>Ploima</taxon>
        <taxon>Brachionidae</taxon>
        <taxon>Brachionus</taxon>
    </lineage>
</organism>
<evidence type="ECO:0000313" key="2">
    <source>
        <dbReference type="Proteomes" id="UP000276133"/>
    </source>
</evidence>
<accession>A0A3M7S6U6</accession>
<sequence>MTIPLNLKTLAYTSRLKNLGFKISISSSALALLENLKTTIKYQISPNITKINSINFSVFFKNLIFLKSYGPIMHFSSAKNLRIE</sequence>
<dbReference type="AlphaFoldDB" id="A0A3M7S6U6"/>
<gene>
    <name evidence="1" type="ORF">BpHYR1_026852</name>
</gene>
<keyword evidence="2" id="KW-1185">Reference proteome</keyword>
<proteinExistence type="predicted"/>
<reference evidence="1 2" key="1">
    <citation type="journal article" date="2018" name="Sci. Rep.">
        <title>Genomic signatures of local adaptation to the degree of environmental predictability in rotifers.</title>
        <authorList>
            <person name="Franch-Gras L."/>
            <person name="Hahn C."/>
            <person name="Garcia-Roger E.M."/>
            <person name="Carmona M.J."/>
            <person name="Serra M."/>
            <person name="Gomez A."/>
        </authorList>
    </citation>
    <scope>NUCLEOTIDE SEQUENCE [LARGE SCALE GENOMIC DNA]</scope>
    <source>
        <strain evidence="1">HYR1</strain>
    </source>
</reference>
<dbReference type="EMBL" id="REGN01001934">
    <property type="protein sequence ID" value="RNA31516.1"/>
    <property type="molecule type" value="Genomic_DNA"/>
</dbReference>
<dbReference type="Proteomes" id="UP000276133">
    <property type="component" value="Unassembled WGS sequence"/>
</dbReference>
<evidence type="ECO:0000313" key="1">
    <source>
        <dbReference type="EMBL" id="RNA31516.1"/>
    </source>
</evidence>
<name>A0A3M7S6U6_BRAPC</name>